<reference evidence="1" key="1">
    <citation type="submission" date="2019-03" db="EMBL/GenBank/DDBJ databases">
        <authorList>
            <person name="Mank J."/>
            <person name="Almeida P."/>
        </authorList>
    </citation>
    <scope>NUCLEOTIDE SEQUENCE</scope>
    <source>
        <strain evidence="1">78183</strain>
    </source>
</reference>
<accession>A0A6N2M261</accession>
<dbReference type="AlphaFoldDB" id="A0A6N2M261"/>
<proteinExistence type="predicted"/>
<gene>
    <name evidence="1" type="ORF">SVIM_LOCUS306018</name>
</gene>
<organism evidence="1">
    <name type="scientific">Salix viminalis</name>
    <name type="common">Common osier</name>
    <name type="synonym">Basket willow</name>
    <dbReference type="NCBI Taxonomy" id="40686"/>
    <lineage>
        <taxon>Eukaryota</taxon>
        <taxon>Viridiplantae</taxon>
        <taxon>Streptophyta</taxon>
        <taxon>Embryophyta</taxon>
        <taxon>Tracheophyta</taxon>
        <taxon>Spermatophyta</taxon>
        <taxon>Magnoliopsida</taxon>
        <taxon>eudicotyledons</taxon>
        <taxon>Gunneridae</taxon>
        <taxon>Pentapetalae</taxon>
        <taxon>rosids</taxon>
        <taxon>fabids</taxon>
        <taxon>Malpighiales</taxon>
        <taxon>Salicaceae</taxon>
        <taxon>Saliceae</taxon>
        <taxon>Salix</taxon>
    </lineage>
</organism>
<evidence type="ECO:0000313" key="1">
    <source>
        <dbReference type="EMBL" id="VFU47586.1"/>
    </source>
</evidence>
<sequence length="110" mass="12540">MSTSKRFLIEESRYENQRLQHLIILVALIALATADHVPAHLFCQTLRVNLLNPVQHKMLVRFNNIQQHQTLLLPQQFFPSCVLDGSITLERKGLLTFEGGGWIIYSAGKV</sequence>
<name>A0A6N2M261_SALVM</name>
<protein>
    <submittedName>
        <fullName evidence="1">Uncharacterized protein</fullName>
    </submittedName>
</protein>
<dbReference type="EMBL" id="CAADRP010001674">
    <property type="protein sequence ID" value="VFU47586.1"/>
    <property type="molecule type" value="Genomic_DNA"/>
</dbReference>